<evidence type="ECO:0000256" key="8">
    <source>
        <dbReference type="HAMAP-Rule" id="MF_01658"/>
    </source>
</evidence>
<comment type="subcellular location">
    <subcellularLocation>
        <location evidence="8">Cell membrane</location>
        <topology evidence="8">Peripheral membrane protein</topology>
    </subcellularLocation>
</comment>
<accession>A0A4S2H3K3</accession>
<comment type="similarity">
    <text evidence="8">Belongs to the COQ7 family.</text>
</comment>
<keyword evidence="4 8" id="KW-0560">Oxidoreductase</keyword>
<dbReference type="AlphaFoldDB" id="A0A4S2H3K3"/>
<evidence type="ECO:0000256" key="6">
    <source>
        <dbReference type="ARBA" id="ARBA00023033"/>
    </source>
</evidence>
<evidence type="ECO:0000256" key="2">
    <source>
        <dbReference type="ARBA" id="ARBA00022688"/>
    </source>
</evidence>
<keyword evidence="7 8" id="KW-0472">Membrane</keyword>
<organism evidence="9 10">
    <name type="scientific">Marinicauda algicola</name>
    <dbReference type="NCBI Taxonomy" id="2029849"/>
    <lineage>
        <taxon>Bacteria</taxon>
        <taxon>Pseudomonadati</taxon>
        <taxon>Pseudomonadota</taxon>
        <taxon>Alphaproteobacteria</taxon>
        <taxon>Maricaulales</taxon>
        <taxon>Maricaulaceae</taxon>
        <taxon>Marinicauda</taxon>
    </lineage>
</organism>
<keyword evidence="3 8" id="KW-0479">Metal-binding</keyword>
<comment type="catalytic activity">
    <reaction evidence="8">
        <text>a 5-methoxy-2-methyl-3-(all-trans-polyprenyl)benzene-1,4-diol + AH2 + O2 = a 3-demethylubiquinol + A + H2O</text>
        <dbReference type="Rhea" id="RHEA:50908"/>
        <dbReference type="Rhea" id="RHEA-COMP:10859"/>
        <dbReference type="Rhea" id="RHEA-COMP:10914"/>
        <dbReference type="ChEBI" id="CHEBI:13193"/>
        <dbReference type="ChEBI" id="CHEBI:15377"/>
        <dbReference type="ChEBI" id="CHEBI:15379"/>
        <dbReference type="ChEBI" id="CHEBI:17499"/>
        <dbReference type="ChEBI" id="CHEBI:84167"/>
        <dbReference type="ChEBI" id="CHEBI:84422"/>
        <dbReference type="EC" id="1.14.99.60"/>
    </reaction>
</comment>
<dbReference type="EMBL" id="SRXW01000001">
    <property type="protein sequence ID" value="TGY90220.1"/>
    <property type="molecule type" value="Genomic_DNA"/>
</dbReference>
<dbReference type="Gene3D" id="1.20.1260.10">
    <property type="match status" value="1"/>
</dbReference>
<dbReference type="PANTHER" id="PTHR11237">
    <property type="entry name" value="COENZYME Q10 BIOSYNTHESIS PROTEIN 7"/>
    <property type="match status" value="1"/>
</dbReference>
<comment type="caution">
    <text evidence="9">The sequence shown here is derived from an EMBL/GenBank/DDBJ whole genome shotgun (WGS) entry which is preliminary data.</text>
</comment>
<feature type="binding site" evidence="8">
    <location>
        <position position="68"/>
    </location>
    <ligand>
        <name>Fe cation</name>
        <dbReference type="ChEBI" id="CHEBI:24875"/>
        <label>1</label>
    </ligand>
</feature>
<dbReference type="EC" id="1.14.99.60" evidence="8"/>
<evidence type="ECO:0000256" key="4">
    <source>
        <dbReference type="ARBA" id="ARBA00023002"/>
    </source>
</evidence>
<comment type="pathway">
    <text evidence="1 8">Cofactor biosynthesis; ubiquinone biosynthesis.</text>
</comment>
<keyword evidence="2 8" id="KW-0831">Ubiquinone biosynthesis</keyword>
<dbReference type="InterPro" id="IPR009078">
    <property type="entry name" value="Ferritin-like_SF"/>
</dbReference>
<dbReference type="GO" id="GO:0006744">
    <property type="term" value="P:ubiquinone biosynthetic process"/>
    <property type="evidence" value="ECO:0007669"/>
    <property type="project" value="UniProtKB-UniRule"/>
</dbReference>
<dbReference type="InterPro" id="IPR012347">
    <property type="entry name" value="Ferritin-like"/>
</dbReference>
<evidence type="ECO:0000313" key="10">
    <source>
        <dbReference type="Proteomes" id="UP000308054"/>
    </source>
</evidence>
<proteinExistence type="inferred from homology"/>
<dbReference type="InterPro" id="IPR011566">
    <property type="entry name" value="Ubq_synth_Coq7"/>
</dbReference>
<feature type="binding site" evidence="8">
    <location>
        <position position="68"/>
    </location>
    <ligand>
        <name>Fe cation</name>
        <dbReference type="ChEBI" id="CHEBI:24875"/>
        <label>2</label>
    </ligand>
</feature>
<dbReference type="UniPathway" id="UPA00232"/>
<dbReference type="CDD" id="cd01042">
    <property type="entry name" value="DMQH"/>
    <property type="match status" value="1"/>
</dbReference>
<feature type="binding site" evidence="8">
    <location>
        <position position="71"/>
    </location>
    <ligand>
        <name>Fe cation</name>
        <dbReference type="ChEBI" id="CHEBI:24875"/>
        <label>1</label>
    </ligand>
</feature>
<feature type="binding site" evidence="8">
    <location>
        <position position="153"/>
    </location>
    <ligand>
        <name>Fe cation</name>
        <dbReference type="ChEBI" id="CHEBI:24875"/>
        <label>1</label>
    </ligand>
</feature>
<name>A0A4S2H3K3_9PROT</name>
<reference evidence="9 10" key="1">
    <citation type="journal article" date="2017" name="Int. J. Syst. Evol. Microbiol.">
        <title>Marinicauda algicola sp. nov., isolated from a marine red alga Rhodosorus marinus.</title>
        <authorList>
            <person name="Jeong S.E."/>
            <person name="Jeon S.H."/>
            <person name="Chun B.H."/>
            <person name="Kim D.W."/>
            <person name="Jeon C.O."/>
        </authorList>
    </citation>
    <scope>NUCLEOTIDE SEQUENCE [LARGE SCALE GENOMIC DNA]</scope>
    <source>
        <strain evidence="9 10">JCM 31718</strain>
    </source>
</reference>
<evidence type="ECO:0000256" key="3">
    <source>
        <dbReference type="ARBA" id="ARBA00022723"/>
    </source>
</evidence>
<dbReference type="Pfam" id="PF03232">
    <property type="entry name" value="COQ7"/>
    <property type="match status" value="1"/>
</dbReference>
<comment type="cofactor">
    <cofactor evidence="8">
        <name>Fe cation</name>
        <dbReference type="ChEBI" id="CHEBI:24875"/>
    </cofactor>
    <text evidence="8">Binds 2 iron ions per subunit.</text>
</comment>
<dbReference type="GO" id="GO:0005886">
    <property type="term" value="C:plasma membrane"/>
    <property type="evidence" value="ECO:0007669"/>
    <property type="project" value="UniProtKB-SubCell"/>
</dbReference>
<feature type="binding site" evidence="8">
    <location>
        <position position="120"/>
    </location>
    <ligand>
        <name>Fe cation</name>
        <dbReference type="ChEBI" id="CHEBI:24875"/>
        <label>2</label>
    </ligand>
</feature>
<gene>
    <name evidence="8" type="primary">coq7</name>
    <name evidence="9" type="ORF">E5163_03595</name>
</gene>
<evidence type="ECO:0000256" key="5">
    <source>
        <dbReference type="ARBA" id="ARBA00023004"/>
    </source>
</evidence>
<dbReference type="RefSeq" id="WP_135994718.1">
    <property type="nucleotide sequence ID" value="NZ_CP071057.1"/>
</dbReference>
<evidence type="ECO:0000313" key="9">
    <source>
        <dbReference type="EMBL" id="TGY90220.1"/>
    </source>
</evidence>
<feature type="binding site" evidence="8">
    <location>
        <position position="156"/>
    </location>
    <ligand>
        <name>Fe cation</name>
        <dbReference type="ChEBI" id="CHEBI:24875"/>
        <label>2</label>
    </ligand>
</feature>
<feature type="binding site" evidence="8">
    <location>
        <position position="34"/>
    </location>
    <ligand>
        <name>Fe cation</name>
        <dbReference type="ChEBI" id="CHEBI:24875"/>
        <label>1</label>
    </ligand>
</feature>
<keyword evidence="5 8" id="KW-0408">Iron</keyword>
<dbReference type="OrthoDB" id="7559360at2"/>
<keyword evidence="8" id="KW-1003">Cell membrane</keyword>
<dbReference type="Proteomes" id="UP000308054">
    <property type="component" value="Unassembled WGS sequence"/>
</dbReference>
<dbReference type="SUPFAM" id="SSF47240">
    <property type="entry name" value="Ferritin-like"/>
    <property type="match status" value="1"/>
</dbReference>
<dbReference type="GO" id="GO:0008682">
    <property type="term" value="F:3-demethoxyubiquinol 3-hydroxylase activity"/>
    <property type="evidence" value="ECO:0007669"/>
    <property type="project" value="UniProtKB-EC"/>
</dbReference>
<dbReference type="PANTHER" id="PTHR11237:SF4">
    <property type="entry name" value="5-DEMETHOXYUBIQUINONE HYDROXYLASE, MITOCHONDRIAL"/>
    <property type="match status" value="1"/>
</dbReference>
<dbReference type="HAMAP" id="MF_01658">
    <property type="entry name" value="COQ7"/>
    <property type="match status" value="1"/>
</dbReference>
<comment type="function">
    <text evidence="8">Catalyzes the hydroxylation of 2-nonaprenyl-3-methyl-6-methoxy-1,4-benzoquinol during ubiquinone biosynthesis.</text>
</comment>
<keyword evidence="10" id="KW-1185">Reference proteome</keyword>
<evidence type="ECO:0000256" key="1">
    <source>
        <dbReference type="ARBA" id="ARBA00004749"/>
    </source>
</evidence>
<keyword evidence="6 8" id="KW-0503">Monooxygenase</keyword>
<keyword evidence="9" id="KW-0830">Ubiquinone</keyword>
<dbReference type="GO" id="GO:0046872">
    <property type="term" value="F:metal ion binding"/>
    <property type="evidence" value="ECO:0007669"/>
    <property type="project" value="UniProtKB-KW"/>
</dbReference>
<evidence type="ECO:0000256" key="7">
    <source>
        <dbReference type="ARBA" id="ARBA00023136"/>
    </source>
</evidence>
<feature type="binding site" evidence="8">
    <location>
        <position position="153"/>
    </location>
    <ligand>
        <name>Fe cation</name>
        <dbReference type="ChEBI" id="CHEBI:24875"/>
        <label>2</label>
    </ligand>
</feature>
<protein>
    <recommendedName>
        <fullName evidence="8">3-demethoxyubiquinol 3-hydroxylase</fullName>
        <shortName evidence="8">DMQ hydroxylase</shortName>
        <ecNumber evidence="8">1.14.99.60</ecNumber>
    </recommendedName>
    <alternativeName>
        <fullName evidence="8">2-nonaprenyl-3-methyl-6-methoxy-1,4-benzoquinol hydroxylase</fullName>
    </alternativeName>
</protein>
<sequence length="192" mass="21091">MAETGFTRRRVRRPGTVNNPRRVEEMIRVDHAGEYGAVQIYRGQLAVFGKLPKKARIAGQLRHMEADEQHHLDAFDSLLMERGVRPTVLAPLTNLAGYALGAATALMGEKAAHACTEAVESVIEGHYADQVEELTAMGESELAATFDRFREEEIAHKDTAVEEGAKDAFGYPLLSGLIKAGCRVAIRVTEKM</sequence>